<sequence>MTVRERLRTAAGVLGMGGPATRAQAPATDTASTTSTPLEAPHVAPAPQDAGARDTVARGDRLPDDAGGRGGGGRRRRKGGRGEQLMVPDAEFRSYYDRPIIKPPVWKKPDVPAYLYLGGVAGVSSSLAALGDLTGRTSLRRVGRLTSAGAAVSSVVFLVHDLGRPARFLHMMRVFKPTSPLSMGSWILATFSTFSGATAALELTGWFPRLGRLSGIAAGVFGPAMITYTAVLFSDTAVPAWHDAYEELPFVFAGSAMAAGGSVCLLTGRDAAPARRVAVAGAALEVAAITVMERRIGYSARAYTTGRAGTVLRAARAATITGGIVAAASGFVRGRRGRLLGIASALLLNGASAATRYGVFEAGMVSARDPAYIVVPQRERMRAREADATGTS</sequence>
<feature type="transmembrane region" description="Helical" evidence="8">
    <location>
        <begin position="183"/>
        <end position="201"/>
    </location>
</feature>
<keyword evidence="4 8" id="KW-0812">Transmembrane</keyword>
<keyword evidence="6 8" id="KW-0472">Membrane</keyword>
<reference evidence="9 10" key="1">
    <citation type="submission" date="2019-02" db="EMBL/GenBank/DDBJ databases">
        <title>Sequencing the genomes of 1000 actinobacteria strains.</title>
        <authorList>
            <person name="Klenk H.-P."/>
        </authorList>
    </citation>
    <scope>NUCLEOTIDE SEQUENCE [LARGE SCALE GENOMIC DNA]</scope>
    <source>
        <strain evidence="9 10">DSM 45779</strain>
    </source>
</reference>
<feature type="compositionally biased region" description="Basic and acidic residues" evidence="7">
    <location>
        <begin position="51"/>
        <end position="67"/>
    </location>
</feature>
<proteinExistence type="inferred from homology"/>
<feature type="region of interest" description="Disordered" evidence="7">
    <location>
        <begin position="1"/>
        <end position="84"/>
    </location>
</feature>
<organism evidence="9 10">
    <name type="scientific">Pseudonocardia sediminis</name>
    <dbReference type="NCBI Taxonomy" id="1397368"/>
    <lineage>
        <taxon>Bacteria</taxon>
        <taxon>Bacillati</taxon>
        <taxon>Actinomycetota</taxon>
        <taxon>Actinomycetes</taxon>
        <taxon>Pseudonocardiales</taxon>
        <taxon>Pseudonocardiaceae</taxon>
        <taxon>Pseudonocardia</taxon>
    </lineage>
</organism>
<evidence type="ECO:0000256" key="6">
    <source>
        <dbReference type="ARBA" id="ARBA00023136"/>
    </source>
</evidence>
<evidence type="ECO:0000313" key="9">
    <source>
        <dbReference type="EMBL" id="RZT87245.1"/>
    </source>
</evidence>
<accession>A0A4Q7UZL6</accession>
<keyword evidence="3" id="KW-1003">Cell membrane</keyword>
<keyword evidence="5 8" id="KW-1133">Transmembrane helix</keyword>
<dbReference type="EMBL" id="SHKL01000001">
    <property type="protein sequence ID" value="RZT87245.1"/>
    <property type="molecule type" value="Genomic_DNA"/>
</dbReference>
<dbReference type="InterPro" id="IPR005614">
    <property type="entry name" value="NrfD-like"/>
</dbReference>
<dbReference type="AlphaFoldDB" id="A0A4Q7UZL6"/>
<evidence type="ECO:0000256" key="8">
    <source>
        <dbReference type="SAM" id="Phobius"/>
    </source>
</evidence>
<name>A0A4Q7UZL6_PSEST</name>
<evidence type="ECO:0000313" key="10">
    <source>
        <dbReference type="Proteomes" id="UP000291591"/>
    </source>
</evidence>
<dbReference type="RefSeq" id="WP_341273740.1">
    <property type="nucleotide sequence ID" value="NZ_SHKL01000001.1"/>
</dbReference>
<evidence type="ECO:0000256" key="4">
    <source>
        <dbReference type="ARBA" id="ARBA00022692"/>
    </source>
</evidence>
<evidence type="ECO:0000256" key="1">
    <source>
        <dbReference type="ARBA" id="ARBA00004651"/>
    </source>
</evidence>
<evidence type="ECO:0000256" key="2">
    <source>
        <dbReference type="ARBA" id="ARBA00008929"/>
    </source>
</evidence>
<evidence type="ECO:0000256" key="3">
    <source>
        <dbReference type="ARBA" id="ARBA00022475"/>
    </source>
</evidence>
<feature type="transmembrane region" description="Helical" evidence="8">
    <location>
        <begin position="213"/>
        <end position="233"/>
    </location>
</feature>
<gene>
    <name evidence="9" type="ORF">EV383_4155</name>
</gene>
<comment type="subcellular location">
    <subcellularLocation>
        <location evidence="1">Cell membrane</location>
        <topology evidence="1">Multi-pass membrane protein</topology>
    </subcellularLocation>
</comment>
<comment type="caution">
    <text evidence="9">The sequence shown here is derived from an EMBL/GenBank/DDBJ whole genome shotgun (WGS) entry which is preliminary data.</text>
</comment>
<protein>
    <submittedName>
        <fullName evidence="9">Polysulfide reductase NrfD</fullName>
    </submittedName>
</protein>
<comment type="similarity">
    <text evidence="2">Belongs to the NrfD family.</text>
</comment>
<keyword evidence="10" id="KW-1185">Reference proteome</keyword>
<dbReference type="Proteomes" id="UP000291591">
    <property type="component" value="Unassembled WGS sequence"/>
</dbReference>
<evidence type="ECO:0000256" key="5">
    <source>
        <dbReference type="ARBA" id="ARBA00022989"/>
    </source>
</evidence>
<dbReference type="Gene3D" id="1.20.1630.10">
    <property type="entry name" value="Formate dehydrogenase/DMSO reductase domain"/>
    <property type="match status" value="1"/>
</dbReference>
<feature type="compositionally biased region" description="Low complexity" evidence="7">
    <location>
        <begin position="23"/>
        <end position="37"/>
    </location>
</feature>
<evidence type="ECO:0000256" key="7">
    <source>
        <dbReference type="SAM" id="MobiDB-lite"/>
    </source>
</evidence>
<dbReference type="GO" id="GO:0005886">
    <property type="term" value="C:plasma membrane"/>
    <property type="evidence" value="ECO:0007669"/>
    <property type="project" value="UniProtKB-SubCell"/>
</dbReference>
<feature type="transmembrane region" description="Helical" evidence="8">
    <location>
        <begin position="145"/>
        <end position="163"/>
    </location>
</feature>
<dbReference type="Pfam" id="PF03916">
    <property type="entry name" value="NrfD"/>
    <property type="match status" value="1"/>
</dbReference>
<feature type="transmembrane region" description="Helical" evidence="8">
    <location>
        <begin position="248"/>
        <end position="266"/>
    </location>
</feature>